<protein>
    <submittedName>
        <fullName evidence="2">Uncharacterized protein</fullName>
    </submittedName>
</protein>
<organism evidence="2 3">
    <name type="scientific">Knipowitschia caucasica</name>
    <name type="common">Caucasian dwarf goby</name>
    <name type="synonym">Pomatoschistus caucasicus</name>
    <dbReference type="NCBI Taxonomy" id="637954"/>
    <lineage>
        <taxon>Eukaryota</taxon>
        <taxon>Metazoa</taxon>
        <taxon>Chordata</taxon>
        <taxon>Craniata</taxon>
        <taxon>Vertebrata</taxon>
        <taxon>Euteleostomi</taxon>
        <taxon>Actinopterygii</taxon>
        <taxon>Neopterygii</taxon>
        <taxon>Teleostei</taxon>
        <taxon>Neoteleostei</taxon>
        <taxon>Acanthomorphata</taxon>
        <taxon>Gobiaria</taxon>
        <taxon>Gobiiformes</taxon>
        <taxon>Gobioidei</taxon>
        <taxon>Gobiidae</taxon>
        <taxon>Gobiinae</taxon>
        <taxon>Knipowitschia</taxon>
    </lineage>
</organism>
<dbReference type="Proteomes" id="UP001497482">
    <property type="component" value="Chromosome 6"/>
</dbReference>
<reference evidence="2 3" key="1">
    <citation type="submission" date="2024-04" db="EMBL/GenBank/DDBJ databases">
        <authorList>
            <person name="Waldvogel A.-M."/>
            <person name="Schoenle A."/>
        </authorList>
    </citation>
    <scope>NUCLEOTIDE SEQUENCE [LARGE SCALE GENOMIC DNA]</scope>
</reference>
<proteinExistence type="predicted"/>
<evidence type="ECO:0000313" key="2">
    <source>
        <dbReference type="EMBL" id="CAL1607663.1"/>
    </source>
</evidence>
<evidence type="ECO:0000313" key="3">
    <source>
        <dbReference type="Proteomes" id="UP001497482"/>
    </source>
</evidence>
<name>A0AAV2M2U8_KNICA</name>
<accession>A0AAV2M2U8</accession>
<dbReference type="AlphaFoldDB" id="A0AAV2M2U8"/>
<keyword evidence="3" id="KW-1185">Reference proteome</keyword>
<evidence type="ECO:0000256" key="1">
    <source>
        <dbReference type="SAM" id="MobiDB-lite"/>
    </source>
</evidence>
<dbReference type="EMBL" id="OZ035828">
    <property type="protein sequence ID" value="CAL1607663.1"/>
    <property type="molecule type" value="Genomic_DNA"/>
</dbReference>
<feature type="region of interest" description="Disordered" evidence="1">
    <location>
        <begin position="22"/>
        <end position="47"/>
    </location>
</feature>
<sequence>MLLEQGVVRRFSPGGGVRAWSEGSLQGVGSGRDQKVPSRGWGKGVVRRFPPGGGVRAWSEGGGVVRRFSPGGGVRAWSEGSLQGVE</sequence>
<gene>
    <name evidence="2" type="ORF">KC01_LOCUS34695</name>
</gene>